<evidence type="ECO:0000313" key="2">
    <source>
        <dbReference type="Proteomes" id="UP001163324"/>
    </source>
</evidence>
<accession>A0ACC0V290</accession>
<evidence type="ECO:0000313" key="1">
    <source>
        <dbReference type="EMBL" id="KAI9899585.1"/>
    </source>
</evidence>
<sequence>MSTPGKGAPAKSGWGTFISSAFEGVESKLDNMLSETEQQQQQQQQSLQNKTAGTSAQSRDTLKPSTSHSRSSSSTRANDRLQARLAKAMAGKGGSPRESPRASMDVPTRTSTDRRSMDKQAEGMNKEGDVGAGKEKEGQARPEEDNTEANVMVTPPVTETVPPNPAAPMPAIPQNASESEKNPEPNAVPPETSTGDDKTIERQEVPEHPKPATINDDPVPAITEAQPSGAQLGSKDVEALKMRHQEEVSEYQERIDSLQSKLQYLSKAAATDAKQAAQAAPSGSAERKLAEKDEKIALLMEEGQKLSGNEHKLRMLLKKLRAQIAEHDKQMEELRKSKDKAMVEIEALKKRSSSGEGQQKKDSETKKTLTALSTEIKDLKKERAIKEEDMKTREQTLMSQKEQAVAAAIQTHKKELLSVREKSRALEDTVATLQSEKEALVVQSRHESTEWKEKLERATERNKNTETELQLELRTMESKLEAMRAAAEEATSGTGGESQANLIRQMETLQSQYATASENWRGIEASLITKVTNLEKERDEAQKRESNMRKKARDAATKSKRFQEDLEDMQPELASCRQELEASREELAALRSSSKATEKALEQARADAEKSRAMIREYPAEGDRRQQWVDETPASRVQSRPDSPLLSVPRTFSSDLVGFQMSGRSRRTPAPGSIPDGSADGLGISFGRRQSSQPPGRSGLSIAGSQNPPTPYSPFEPSSDASNMPPTPSLAEREDPTDHAPSSPRNIAQDMISVSTVGAGPSVQLVERMSAAIRRLEAEKVAAKEEMARVCSQRDEARSDMVGLMKQVEEAKSASTKVPELEKEVESLNQRYQTTLELLGEKSELVEELKADVDDVKQMYRELVERAVK</sequence>
<name>A0ACC0V290_9HYPO</name>
<dbReference type="Proteomes" id="UP001163324">
    <property type="component" value="Chromosome 5"/>
</dbReference>
<proteinExistence type="predicted"/>
<protein>
    <submittedName>
        <fullName evidence="1">Uncharacterized protein</fullName>
    </submittedName>
</protein>
<keyword evidence="2" id="KW-1185">Reference proteome</keyword>
<comment type="caution">
    <text evidence="1">The sequence shown here is derived from an EMBL/GenBank/DDBJ whole genome shotgun (WGS) entry which is preliminary data.</text>
</comment>
<reference evidence="1" key="1">
    <citation type="submission" date="2022-10" db="EMBL/GenBank/DDBJ databases">
        <title>Complete Genome of Trichothecium roseum strain YXFP-22015, a Plant Pathogen Isolated from Citrus.</title>
        <authorList>
            <person name="Wang Y."/>
            <person name="Zhu L."/>
        </authorList>
    </citation>
    <scope>NUCLEOTIDE SEQUENCE</scope>
    <source>
        <strain evidence="1">YXFP-22015</strain>
    </source>
</reference>
<gene>
    <name evidence="1" type="ORF">N3K66_006046</name>
</gene>
<dbReference type="EMBL" id="CM047944">
    <property type="protein sequence ID" value="KAI9899585.1"/>
    <property type="molecule type" value="Genomic_DNA"/>
</dbReference>
<organism evidence="1 2">
    <name type="scientific">Trichothecium roseum</name>
    <dbReference type="NCBI Taxonomy" id="47278"/>
    <lineage>
        <taxon>Eukaryota</taxon>
        <taxon>Fungi</taxon>
        <taxon>Dikarya</taxon>
        <taxon>Ascomycota</taxon>
        <taxon>Pezizomycotina</taxon>
        <taxon>Sordariomycetes</taxon>
        <taxon>Hypocreomycetidae</taxon>
        <taxon>Hypocreales</taxon>
        <taxon>Hypocreales incertae sedis</taxon>
        <taxon>Trichothecium</taxon>
    </lineage>
</organism>